<dbReference type="PANTHER" id="PTHR47163">
    <property type="entry name" value="DDE_TNP_IS1595 DOMAIN-CONTAINING PROTEIN"/>
    <property type="match status" value="1"/>
</dbReference>
<dbReference type="EMBL" id="JASMQC010000032">
    <property type="protein sequence ID" value="KAK1931730.1"/>
    <property type="molecule type" value="Genomic_DNA"/>
</dbReference>
<dbReference type="SMART" id="SM01126">
    <property type="entry name" value="DDE_Tnp_IS1595"/>
    <property type="match status" value="1"/>
</dbReference>
<name>A0AAD9LCV6_9STRA</name>
<accession>A0AAD9LCV6</accession>
<dbReference type="InterPro" id="IPR053164">
    <property type="entry name" value="IS1016-like_transposase"/>
</dbReference>
<proteinExistence type="predicted"/>
<feature type="compositionally biased region" description="Basic and acidic residues" evidence="1">
    <location>
        <begin position="1"/>
        <end position="12"/>
    </location>
</feature>
<protein>
    <submittedName>
        <fullName evidence="3">COP9 signalosome complex subunit 4</fullName>
    </submittedName>
</protein>
<dbReference type="InterPro" id="IPR024445">
    <property type="entry name" value="Tnp_ISXO2-like"/>
</dbReference>
<evidence type="ECO:0000313" key="4">
    <source>
        <dbReference type="Proteomes" id="UP001259832"/>
    </source>
</evidence>
<dbReference type="PANTHER" id="PTHR47163:SF2">
    <property type="entry name" value="SI:DKEY-17M8.2"/>
    <property type="match status" value="1"/>
</dbReference>
<dbReference type="Proteomes" id="UP001259832">
    <property type="component" value="Unassembled WGS sequence"/>
</dbReference>
<evidence type="ECO:0000259" key="2">
    <source>
        <dbReference type="SMART" id="SM01126"/>
    </source>
</evidence>
<feature type="region of interest" description="Disordered" evidence="1">
    <location>
        <begin position="1"/>
        <end position="49"/>
    </location>
</feature>
<keyword evidence="4" id="KW-1185">Reference proteome</keyword>
<organism evidence="3 4">
    <name type="scientific">Phytophthora citrophthora</name>
    <dbReference type="NCBI Taxonomy" id="4793"/>
    <lineage>
        <taxon>Eukaryota</taxon>
        <taxon>Sar</taxon>
        <taxon>Stramenopiles</taxon>
        <taxon>Oomycota</taxon>
        <taxon>Peronosporomycetes</taxon>
        <taxon>Peronosporales</taxon>
        <taxon>Peronosporaceae</taxon>
        <taxon>Phytophthora</taxon>
    </lineage>
</organism>
<evidence type="ECO:0000256" key="1">
    <source>
        <dbReference type="SAM" id="MobiDB-lite"/>
    </source>
</evidence>
<feature type="domain" description="ISXO2-like transposase" evidence="2">
    <location>
        <begin position="252"/>
        <end position="396"/>
    </location>
</feature>
<comment type="caution">
    <text evidence="3">The sequence shown here is derived from an EMBL/GenBank/DDBJ whole genome shotgun (WGS) entry which is preliminary data.</text>
</comment>
<evidence type="ECO:0000313" key="3">
    <source>
        <dbReference type="EMBL" id="KAK1931730.1"/>
    </source>
</evidence>
<dbReference type="AlphaFoldDB" id="A0AAD9LCV6"/>
<reference evidence="3" key="1">
    <citation type="submission" date="2023-08" db="EMBL/GenBank/DDBJ databases">
        <title>Reference Genome Resource for the Citrus Pathogen Phytophthora citrophthora.</title>
        <authorList>
            <person name="Moller H."/>
            <person name="Coetzee B."/>
            <person name="Rose L.J."/>
            <person name="Van Niekerk J.M."/>
        </authorList>
    </citation>
    <scope>NUCLEOTIDE SEQUENCE</scope>
    <source>
        <strain evidence="3">STE-U-9442</strain>
    </source>
</reference>
<gene>
    <name evidence="3" type="ORF">P3T76_012662</name>
</gene>
<sequence length="420" mass="48143">MHRTTIESDKAPQKGGKSRSKSEERTHYAKFSARLKSPAHYHPPHYQYRPAAPRQSRLEPLQTTVPASHILQTSTRHEACATPPSTASWMPPPTRQTRWSFHVSYARILDSKRKFLDAALRYYEFSQSKPDEVDPGDLLELLSKAVTCAILAWCRSVHLVPATLLYKHNVSRRLERELALLSRVMQDRTQRTHGFIFLKEQAPPAETDPPTLSLVRSNARDESFRHGGSECAGCYAMVCILPGYLLLSIPTQIGDEGHVVEIDETSLKSQNCWLFGGVDRTTNRRFGVVTFGDRTKPTLSGLVKKYIKAGFPPMCRWTLANNRYLEGMDYEHMWVNHSENYVDQETGAHTNRIEGAWEIRVKQHVKIPYVYVTYAMRGMKQALLPTYLDEYLWRSWFTPPQATPTEVLHALVTGIVKYYY</sequence>